<gene>
    <name evidence="9" type="ORF">FNH06_38085</name>
</gene>
<dbReference type="Gene3D" id="2.40.110.10">
    <property type="entry name" value="Butyryl-CoA Dehydrogenase, subunit A, domain 2"/>
    <property type="match status" value="1"/>
</dbReference>
<dbReference type="InterPro" id="IPR046373">
    <property type="entry name" value="Acyl-CoA_Oxase/DH_mid-dom_sf"/>
</dbReference>
<sequence length="390" mass="43348">MTTADFYGYEDLLAEEERKILYRARDFLQAEVQPLVNEYWAKGEFPRELIRKFQELNLAGVAYEGYGDPLPRGSHLLTGMLAMEYSRTDPSVATFFGVHNGLAMYSVYAGGDQEQRDRWLPAMAAMDKIGAFAMTEPLGGSDVAGGMRTTAKREGDTWVLNGAKRWIGNATFADLVIVWARDVDDNKVKGFVVEKGTPGFSPVKIEHKVAFRIVENAEITLTGVRVPEANRLQNINGFRDVAEILRATRGGVAWQALGVMTGAYELALAYAKERKQFGRPIARFQLVQDLLVKSLGNITASWGMLVQLARLQDSGIFRDEQSSLAKAFVTSRMREVVAWCREIFGGNGIVLDYDIARFFADAEAIYSFEGTREMNTLIVGKSITGESAFV</sequence>
<organism evidence="9 10">
    <name type="scientific">Amycolatopsis acidiphila</name>
    <dbReference type="NCBI Taxonomy" id="715473"/>
    <lineage>
        <taxon>Bacteria</taxon>
        <taxon>Bacillati</taxon>
        <taxon>Actinomycetota</taxon>
        <taxon>Actinomycetes</taxon>
        <taxon>Pseudonocardiales</taxon>
        <taxon>Pseudonocardiaceae</taxon>
        <taxon>Amycolatopsis</taxon>
    </lineage>
</organism>
<dbReference type="Pfam" id="PF02771">
    <property type="entry name" value="Acyl-CoA_dh_N"/>
    <property type="match status" value="1"/>
</dbReference>
<dbReference type="PROSITE" id="PS00072">
    <property type="entry name" value="ACYL_COA_DH_1"/>
    <property type="match status" value="1"/>
</dbReference>
<dbReference type="Gene3D" id="1.20.140.10">
    <property type="entry name" value="Butyryl-CoA Dehydrogenase, subunit A, domain 3"/>
    <property type="match status" value="1"/>
</dbReference>
<dbReference type="Gene3D" id="1.10.540.10">
    <property type="entry name" value="Acyl-CoA dehydrogenase/oxidase, N-terminal domain"/>
    <property type="match status" value="1"/>
</dbReference>
<dbReference type="InterPro" id="IPR009075">
    <property type="entry name" value="AcylCo_DH/oxidase_C"/>
</dbReference>
<dbReference type="InterPro" id="IPR036250">
    <property type="entry name" value="AcylCo_DH-like_C"/>
</dbReference>
<evidence type="ECO:0000256" key="5">
    <source>
        <dbReference type="RuleBase" id="RU362125"/>
    </source>
</evidence>
<dbReference type="SUPFAM" id="SSF56645">
    <property type="entry name" value="Acyl-CoA dehydrogenase NM domain-like"/>
    <property type="match status" value="1"/>
</dbReference>
<dbReference type="PANTHER" id="PTHR43188:SF1">
    <property type="entry name" value="ACYL-COA DEHYDROGENASE"/>
    <property type="match status" value="1"/>
</dbReference>
<evidence type="ECO:0000256" key="2">
    <source>
        <dbReference type="ARBA" id="ARBA00009347"/>
    </source>
</evidence>
<dbReference type="Pfam" id="PF00441">
    <property type="entry name" value="Acyl-CoA_dh_1"/>
    <property type="match status" value="1"/>
</dbReference>
<dbReference type="GO" id="GO:0050660">
    <property type="term" value="F:flavin adenine dinucleotide binding"/>
    <property type="evidence" value="ECO:0007669"/>
    <property type="project" value="InterPro"/>
</dbReference>
<comment type="caution">
    <text evidence="9">The sequence shown here is derived from an EMBL/GenBank/DDBJ whole genome shotgun (WGS) entry which is preliminary data.</text>
</comment>
<evidence type="ECO:0000259" key="8">
    <source>
        <dbReference type="Pfam" id="PF02771"/>
    </source>
</evidence>
<dbReference type="InterPro" id="IPR045008">
    <property type="entry name" value="ACX4-like"/>
</dbReference>
<protein>
    <submittedName>
        <fullName evidence="9">Acyl-CoA dehydrogenase</fullName>
    </submittedName>
</protein>
<evidence type="ECO:0000259" key="6">
    <source>
        <dbReference type="Pfam" id="PF00441"/>
    </source>
</evidence>
<name>A0A557ZQ57_9PSEU</name>
<feature type="domain" description="Acyl-CoA dehydrogenase/oxidase C-terminal" evidence="6">
    <location>
        <begin position="236"/>
        <end position="383"/>
    </location>
</feature>
<dbReference type="InterPro" id="IPR006089">
    <property type="entry name" value="Acyl-CoA_DH_CS"/>
</dbReference>
<keyword evidence="4 5" id="KW-0274">FAD</keyword>
<dbReference type="InterPro" id="IPR013786">
    <property type="entry name" value="AcylCoA_DH/ox_N"/>
</dbReference>
<dbReference type="Proteomes" id="UP000318578">
    <property type="component" value="Unassembled WGS sequence"/>
</dbReference>
<dbReference type="EMBL" id="VJZA01000142">
    <property type="protein sequence ID" value="TVT14163.1"/>
    <property type="molecule type" value="Genomic_DNA"/>
</dbReference>
<dbReference type="AlphaFoldDB" id="A0A557ZQ57"/>
<comment type="similarity">
    <text evidence="2 5">Belongs to the acyl-CoA dehydrogenase family.</text>
</comment>
<dbReference type="GO" id="GO:0006635">
    <property type="term" value="P:fatty acid beta-oxidation"/>
    <property type="evidence" value="ECO:0007669"/>
    <property type="project" value="InterPro"/>
</dbReference>
<dbReference type="RefSeq" id="WP_144645860.1">
    <property type="nucleotide sequence ID" value="NZ_BNAX01000011.1"/>
</dbReference>
<dbReference type="PANTHER" id="PTHR43188">
    <property type="entry name" value="ACYL-COENZYME A OXIDASE"/>
    <property type="match status" value="1"/>
</dbReference>
<keyword evidence="5" id="KW-0560">Oxidoreductase</keyword>
<dbReference type="SUPFAM" id="SSF47203">
    <property type="entry name" value="Acyl-CoA dehydrogenase C-terminal domain-like"/>
    <property type="match status" value="1"/>
</dbReference>
<keyword evidence="10" id="KW-1185">Reference proteome</keyword>
<evidence type="ECO:0000256" key="1">
    <source>
        <dbReference type="ARBA" id="ARBA00001974"/>
    </source>
</evidence>
<evidence type="ECO:0000313" key="10">
    <source>
        <dbReference type="Proteomes" id="UP000318578"/>
    </source>
</evidence>
<dbReference type="InterPro" id="IPR006091">
    <property type="entry name" value="Acyl-CoA_Oxase/DH_mid-dom"/>
</dbReference>
<dbReference type="Pfam" id="PF02770">
    <property type="entry name" value="Acyl-CoA_dh_M"/>
    <property type="match status" value="1"/>
</dbReference>
<dbReference type="OrthoDB" id="9770681at2"/>
<dbReference type="PROSITE" id="PS00073">
    <property type="entry name" value="ACYL_COA_DH_2"/>
    <property type="match status" value="1"/>
</dbReference>
<comment type="cofactor">
    <cofactor evidence="1 5">
        <name>FAD</name>
        <dbReference type="ChEBI" id="CHEBI:57692"/>
    </cofactor>
</comment>
<accession>A0A557ZQ57</accession>
<evidence type="ECO:0000313" key="9">
    <source>
        <dbReference type="EMBL" id="TVT14163.1"/>
    </source>
</evidence>
<dbReference type="GO" id="GO:0003995">
    <property type="term" value="F:acyl-CoA dehydrogenase activity"/>
    <property type="evidence" value="ECO:0007669"/>
    <property type="project" value="InterPro"/>
</dbReference>
<evidence type="ECO:0000256" key="4">
    <source>
        <dbReference type="ARBA" id="ARBA00022827"/>
    </source>
</evidence>
<evidence type="ECO:0000259" key="7">
    <source>
        <dbReference type="Pfam" id="PF02770"/>
    </source>
</evidence>
<dbReference type="InterPro" id="IPR009100">
    <property type="entry name" value="AcylCoA_DH/oxidase_NM_dom_sf"/>
</dbReference>
<reference evidence="9 10" key="1">
    <citation type="submission" date="2019-07" db="EMBL/GenBank/DDBJ databases">
        <title>New species of Amycolatopsis and Streptomyces.</title>
        <authorList>
            <person name="Duangmal K."/>
            <person name="Teo W.F.A."/>
            <person name="Lipun K."/>
        </authorList>
    </citation>
    <scope>NUCLEOTIDE SEQUENCE [LARGE SCALE GENOMIC DNA]</scope>
    <source>
        <strain evidence="9 10">JCM 30562</strain>
    </source>
</reference>
<feature type="domain" description="Acyl-CoA oxidase/dehydrogenase middle" evidence="7">
    <location>
        <begin position="131"/>
        <end position="223"/>
    </location>
</feature>
<evidence type="ECO:0000256" key="3">
    <source>
        <dbReference type="ARBA" id="ARBA00022630"/>
    </source>
</evidence>
<feature type="domain" description="Acyl-CoA dehydrogenase/oxidase N-terminal" evidence="8">
    <location>
        <begin position="15"/>
        <end position="126"/>
    </location>
</feature>
<keyword evidence="3 5" id="KW-0285">Flavoprotein</keyword>
<proteinExistence type="inferred from homology"/>
<dbReference type="InterPro" id="IPR037069">
    <property type="entry name" value="AcylCoA_DH/ox_N_sf"/>
</dbReference>